<sequence length="183" mass="19720">MALTTYHHGITATESSNITPIIKSVSTSTIALISTSADADDTAYPLDTPVLLTGITTTDVTNAGSDDQLLHQCLRTIKSIQNTTVVVLRVSEPVDLTTVDTLLSCQSRLGVTPKILIAPEIDTPDMTRKLIEIAKKRRAFVYASPRAEDGTLITVKEDIAAYRDTFAARELMLVEGAFGEPGK</sequence>
<dbReference type="RefSeq" id="WP_160021644.1">
    <property type="nucleotide sequence ID" value="NZ_VZIZ01000013.1"/>
</dbReference>
<protein>
    <submittedName>
        <fullName evidence="1">Uncharacterized protein</fullName>
    </submittedName>
</protein>
<dbReference type="Proteomes" id="UP000471465">
    <property type="component" value="Unassembled WGS sequence"/>
</dbReference>
<reference evidence="1 2" key="1">
    <citation type="submission" date="2019-09" db="EMBL/GenBank/DDBJ databases">
        <title>Draft genome sequence of Psychrobacter nivimaris LAMA 639, in search for biotechnological relevant genes.</title>
        <authorList>
            <person name="Lima A.O.S."/>
            <person name="Staloch B.E.K."/>
            <person name="Freitas R.C."/>
            <person name="Niero H."/>
            <person name="Silva M.A.C."/>
        </authorList>
    </citation>
    <scope>NUCLEOTIDE SEQUENCE [LARGE SCALE GENOMIC DNA]</scope>
    <source>
        <strain evidence="1 2">LAMA 639</strain>
    </source>
</reference>
<evidence type="ECO:0000313" key="2">
    <source>
        <dbReference type="Proteomes" id="UP000471465"/>
    </source>
</evidence>
<accession>A0A6N7C2V0</accession>
<dbReference type="AlphaFoldDB" id="A0A6N7C2V0"/>
<dbReference type="EMBL" id="VZIZ01000013">
    <property type="protein sequence ID" value="KAF0569147.1"/>
    <property type="molecule type" value="Genomic_DNA"/>
</dbReference>
<organism evidence="1 2">
    <name type="scientific">Psychrobacter nivimaris</name>
    <dbReference type="NCBI Taxonomy" id="281738"/>
    <lineage>
        <taxon>Bacteria</taxon>
        <taxon>Pseudomonadati</taxon>
        <taxon>Pseudomonadota</taxon>
        <taxon>Gammaproteobacteria</taxon>
        <taxon>Moraxellales</taxon>
        <taxon>Moraxellaceae</taxon>
        <taxon>Psychrobacter</taxon>
    </lineage>
</organism>
<name>A0A6N7C2V0_9GAMM</name>
<keyword evidence="2" id="KW-1185">Reference proteome</keyword>
<evidence type="ECO:0000313" key="1">
    <source>
        <dbReference type="EMBL" id="KAF0569147.1"/>
    </source>
</evidence>
<comment type="caution">
    <text evidence="1">The sequence shown here is derived from an EMBL/GenBank/DDBJ whole genome shotgun (WGS) entry which is preliminary data.</text>
</comment>
<proteinExistence type="predicted"/>
<gene>
    <name evidence="1" type="ORF">FQV37_340</name>
</gene>